<evidence type="ECO:0000256" key="1">
    <source>
        <dbReference type="ARBA" id="ARBA00006803"/>
    </source>
</evidence>
<proteinExistence type="inferred from homology"/>
<sequence>MLKVTIGRREIFLIIVCPEMTNTKDCTYWILIIIENLITCLALVQITRLIRVFGKTSLFHKNLVRISQALLITFYPNAVGRVVITIYESGILAYDGNVISNVLLSCACFVRVWAMNSLILYFPSVIIERIFASKYITDYEKLPRPWICRVVIPSVHIVSIVTAVTNMLGYCNEIIASILIAAFFLIYCTTFITIYRRDSTKLRNLDRNLVQKKVIYTLSTKFQLKENLKVMKILMHQSIVEAVNTVIGCSLFILTKTVLVNNSQWIPAAHVLSDMCFAISFCMIALVYMVALGEVRLRFFPSWSSKIRDMHGTHSINEHRGASDAYFKQLTNAW</sequence>
<dbReference type="OrthoDB" id="10679254at2759"/>
<dbReference type="GO" id="GO:0016020">
    <property type="term" value="C:membrane"/>
    <property type="evidence" value="ECO:0007669"/>
    <property type="project" value="InterPro"/>
</dbReference>
<dbReference type="PANTHER" id="PTHR23128:SF132">
    <property type="entry name" value="SERPENTINE RECEPTOR, CLASS E (EPSILON)-RELATED"/>
    <property type="match status" value="1"/>
</dbReference>
<dbReference type="Proteomes" id="UP000025227">
    <property type="component" value="Unplaced"/>
</dbReference>
<comment type="similarity">
    <text evidence="1">Belongs to the nematode receptor-like protein sre family.</text>
</comment>
<feature type="transmembrane region" description="Helical" evidence="2">
    <location>
        <begin position="28"/>
        <end position="50"/>
    </location>
</feature>
<dbReference type="InterPro" id="IPR004151">
    <property type="entry name" value="7TM_GPCR_serpentine_rcpt_Sre"/>
</dbReference>
<keyword evidence="2" id="KW-0472">Membrane</keyword>
<evidence type="ECO:0000313" key="3">
    <source>
        <dbReference type="Proteomes" id="UP000025227"/>
    </source>
</evidence>
<dbReference type="AlphaFoldDB" id="A0A7I4Y1W0"/>
<feature type="transmembrane region" description="Helical" evidence="2">
    <location>
        <begin position="99"/>
        <end position="125"/>
    </location>
</feature>
<feature type="transmembrane region" description="Helical" evidence="2">
    <location>
        <begin position="146"/>
        <end position="168"/>
    </location>
</feature>
<name>A0A7I4Y1W0_HAECO</name>
<keyword evidence="3" id="KW-1185">Reference proteome</keyword>
<dbReference type="Pfam" id="PF03125">
    <property type="entry name" value="Sre"/>
    <property type="match status" value="1"/>
</dbReference>
<dbReference type="OMA" id="VGRFITC"/>
<organism evidence="3 4">
    <name type="scientific">Haemonchus contortus</name>
    <name type="common">Barber pole worm</name>
    <dbReference type="NCBI Taxonomy" id="6289"/>
    <lineage>
        <taxon>Eukaryota</taxon>
        <taxon>Metazoa</taxon>
        <taxon>Ecdysozoa</taxon>
        <taxon>Nematoda</taxon>
        <taxon>Chromadorea</taxon>
        <taxon>Rhabditida</taxon>
        <taxon>Rhabditina</taxon>
        <taxon>Rhabditomorpha</taxon>
        <taxon>Strongyloidea</taxon>
        <taxon>Trichostrongylidae</taxon>
        <taxon>Haemonchus</taxon>
    </lineage>
</organism>
<evidence type="ECO:0000313" key="4">
    <source>
        <dbReference type="WBParaSite" id="HCON_00040430-00001"/>
    </source>
</evidence>
<feature type="transmembrane region" description="Helical" evidence="2">
    <location>
        <begin position="239"/>
        <end position="259"/>
    </location>
</feature>
<dbReference type="GO" id="GO:0007606">
    <property type="term" value="P:sensory perception of chemical stimulus"/>
    <property type="evidence" value="ECO:0007669"/>
    <property type="project" value="InterPro"/>
</dbReference>
<keyword evidence="2" id="KW-1133">Transmembrane helix</keyword>
<dbReference type="WBParaSite" id="HCON_00040430-00001">
    <property type="protein sequence ID" value="HCON_00040430-00001"/>
    <property type="gene ID" value="HCON_00040430"/>
</dbReference>
<reference evidence="4" key="1">
    <citation type="submission" date="2020-12" db="UniProtKB">
        <authorList>
            <consortium name="WormBaseParasite"/>
        </authorList>
    </citation>
    <scope>IDENTIFICATION</scope>
    <source>
        <strain evidence="4">MHco3</strain>
    </source>
</reference>
<protein>
    <submittedName>
        <fullName evidence="4">G protein-coupled receptor</fullName>
    </submittedName>
</protein>
<accession>A0A7I4Y1W0</accession>
<feature type="transmembrane region" description="Helical" evidence="2">
    <location>
        <begin position="174"/>
        <end position="195"/>
    </location>
</feature>
<feature type="transmembrane region" description="Helical" evidence="2">
    <location>
        <begin position="271"/>
        <end position="292"/>
    </location>
</feature>
<keyword evidence="2" id="KW-0812">Transmembrane</keyword>
<dbReference type="PANTHER" id="PTHR23128">
    <property type="entry name" value="SERPENTINE RECEPTOR, CLASS E (EPSILON)-RELATED"/>
    <property type="match status" value="1"/>
</dbReference>
<evidence type="ECO:0000256" key="2">
    <source>
        <dbReference type="SAM" id="Phobius"/>
    </source>
</evidence>